<dbReference type="EnsemblMetazoa" id="GPAI014764-RA">
    <property type="protein sequence ID" value="GPAI014764-PA"/>
    <property type="gene ID" value="GPAI014764"/>
</dbReference>
<organism evidence="1 2">
    <name type="scientific">Glossina pallidipes</name>
    <name type="common">Tsetse fly</name>
    <dbReference type="NCBI Taxonomy" id="7398"/>
    <lineage>
        <taxon>Eukaryota</taxon>
        <taxon>Metazoa</taxon>
        <taxon>Ecdysozoa</taxon>
        <taxon>Arthropoda</taxon>
        <taxon>Hexapoda</taxon>
        <taxon>Insecta</taxon>
        <taxon>Pterygota</taxon>
        <taxon>Neoptera</taxon>
        <taxon>Endopterygota</taxon>
        <taxon>Diptera</taxon>
        <taxon>Brachycera</taxon>
        <taxon>Muscomorpha</taxon>
        <taxon>Hippoboscoidea</taxon>
        <taxon>Glossinidae</taxon>
        <taxon>Glossina</taxon>
    </lineage>
</organism>
<dbReference type="Proteomes" id="UP000092445">
    <property type="component" value="Unassembled WGS sequence"/>
</dbReference>
<accession>A0A1A9ZHF7</accession>
<evidence type="ECO:0000313" key="1">
    <source>
        <dbReference type="EnsemblMetazoa" id="GPAI014764-PA"/>
    </source>
</evidence>
<reference evidence="1" key="2">
    <citation type="submission" date="2020-05" db="UniProtKB">
        <authorList>
            <consortium name="EnsemblMetazoa"/>
        </authorList>
    </citation>
    <scope>IDENTIFICATION</scope>
    <source>
        <strain evidence="1">IAEA</strain>
    </source>
</reference>
<keyword evidence="2" id="KW-1185">Reference proteome</keyword>
<name>A0A1A9ZHF7_GLOPL</name>
<protein>
    <submittedName>
        <fullName evidence="1">Uncharacterized protein</fullName>
    </submittedName>
</protein>
<sequence>MSNYFIVSLNFKQCFNNVRRPLEEMMSPIRAAVGLEFYTAIGIKGLQTGYVTVNYIIRIFILAIGSENQMGFERSDSAANVVDWIQNKEDFSLHDVKRLTFACKHLKDDGTHPVKLNPPIRSKISVCPNI</sequence>
<proteinExistence type="predicted"/>
<evidence type="ECO:0000313" key="2">
    <source>
        <dbReference type="Proteomes" id="UP000092445"/>
    </source>
</evidence>
<reference evidence="2" key="1">
    <citation type="submission" date="2014-03" db="EMBL/GenBank/DDBJ databases">
        <authorList>
            <person name="Aksoy S."/>
            <person name="Warren W."/>
            <person name="Wilson R.K."/>
        </authorList>
    </citation>
    <scope>NUCLEOTIDE SEQUENCE [LARGE SCALE GENOMIC DNA]</scope>
    <source>
        <strain evidence="2">IAEA</strain>
    </source>
</reference>
<dbReference type="VEuPathDB" id="VectorBase:GPAI014764"/>
<dbReference type="AlphaFoldDB" id="A0A1A9ZHF7"/>